<keyword evidence="3" id="KW-1185">Reference proteome</keyword>
<evidence type="ECO:0000313" key="3">
    <source>
        <dbReference type="Proteomes" id="UP000887458"/>
    </source>
</evidence>
<keyword evidence="1" id="KW-0812">Transmembrane</keyword>
<reference evidence="2 3" key="2">
    <citation type="journal article" date="2022" name="Mol. Biol. Evol.">
        <title>Comparative Genomics Reveals Insights into the Divergent Evolution of Astigmatic Mites and Household Pest Adaptations.</title>
        <authorList>
            <person name="Xiong Q."/>
            <person name="Wan A.T."/>
            <person name="Liu X."/>
            <person name="Fung C.S."/>
            <person name="Xiao X."/>
            <person name="Malainual N."/>
            <person name="Hou J."/>
            <person name="Wang L."/>
            <person name="Wang M."/>
            <person name="Yang K.Y."/>
            <person name="Cui Y."/>
            <person name="Leung E.L."/>
            <person name="Nong W."/>
            <person name="Shin S.K."/>
            <person name="Au S.W."/>
            <person name="Jeong K.Y."/>
            <person name="Chew F.T."/>
            <person name="Hui J.H."/>
            <person name="Leung T.F."/>
            <person name="Tungtrongchitr A."/>
            <person name="Zhong N."/>
            <person name="Liu Z."/>
            <person name="Tsui S.K."/>
        </authorList>
    </citation>
    <scope>NUCLEOTIDE SEQUENCE [LARGE SCALE GENOMIC DNA]</scope>
    <source>
        <strain evidence="2">Derp</strain>
    </source>
</reference>
<organism evidence="2 3">
    <name type="scientific">Dermatophagoides pteronyssinus</name>
    <name type="common">European house dust mite</name>
    <dbReference type="NCBI Taxonomy" id="6956"/>
    <lineage>
        <taxon>Eukaryota</taxon>
        <taxon>Metazoa</taxon>
        <taxon>Ecdysozoa</taxon>
        <taxon>Arthropoda</taxon>
        <taxon>Chelicerata</taxon>
        <taxon>Arachnida</taxon>
        <taxon>Acari</taxon>
        <taxon>Acariformes</taxon>
        <taxon>Sarcoptiformes</taxon>
        <taxon>Astigmata</taxon>
        <taxon>Psoroptidia</taxon>
        <taxon>Analgoidea</taxon>
        <taxon>Pyroglyphidae</taxon>
        <taxon>Dermatophagoidinae</taxon>
        <taxon>Dermatophagoides</taxon>
    </lineage>
</organism>
<keyword evidence="1" id="KW-0472">Membrane</keyword>
<dbReference type="EMBL" id="NJHN03000047">
    <property type="protein sequence ID" value="KAH9420823.1"/>
    <property type="molecule type" value="Genomic_DNA"/>
</dbReference>
<sequence length="101" mass="11988">MFININHYRVLMPIVVGLYLSSACIHLSYTSINGKESIRKIGNCRQFRRHQLTYQTILRHDSLQTLFLLILSAKKKQVIEVLKYQYLDRNNYHISISVYNQ</sequence>
<evidence type="ECO:0000256" key="1">
    <source>
        <dbReference type="SAM" id="Phobius"/>
    </source>
</evidence>
<protein>
    <submittedName>
        <fullName evidence="2">Uncharacterized protein</fullName>
    </submittedName>
</protein>
<dbReference type="Proteomes" id="UP000887458">
    <property type="component" value="Unassembled WGS sequence"/>
</dbReference>
<keyword evidence="1" id="KW-1133">Transmembrane helix</keyword>
<name>A0ABQ8JE46_DERPT</name>
<evidence type="ECO:0000313" key="2">
    <source>
        <dbReference type="EMBL" id="KAH9420823.1"/>
    </source>
</evidence>
<feature type="transmembrane region" description="Helical" evidence="1">
    <location>
        <begin position="12"/>
        <end position="32"/>
    </location>
</feature>
<reference evidence="2 3" key="1">
    <citation type="journal article" date="2018" name="J. Allergy Clin. Immunol.">
        <title>High-quality assembly of Dermatophagoides pteronyssinus genome and transcriptome reveals a wide range of novel allergens.</title>
        <authorList>
            <person name="Liu X.Y."/>
            <person name="Yang K.Y."/>
            <person name="Wang M.Q."/>
            <person name="Kwok J.S."/>
            <person name="Zeng X."/>
            <person name="Yang Z."/>
            <person name="Xiao X.J."/>
            <person name="Lau C.P."/>
            <person name="Li Y."/>
            <person name="Huang Z.M."/>
            <person name="Ba J.G."/>
            <person name="Yim A.K."/>
            <person name="Ouyang C.Y."/>
            <person name="Ngai S.M."/>
            <person name="Chan T.F."/>
            <person name="Leung E.L."/>
            <person name="Liu L."/>
            <person name="Liu Z.G."/>
            <person name="Tsui S.K."/>
        </authorList>
    </citation>
    <scope>NUCLEOTIDE SEQUENCE [LARGE SCALE GENOMIC DNA]</scope>
    <source>
        <strain evidence="2">Derp</strain>
    </source>
</reference>
<comment type="caution">
    <text evidence="2">The sequence shown here is derived from an EMBL/GenBank/DDBJ whole genome shotgun (WGS) entry which is preliminary data.</text>
</comment>
<proteinExistence type="predicted"/>
<gene>
    <name evidence="2" type="ORF">DERP_001254</name>
</gene>
<accession>A0ABQ8JE46</accession>